<dbReference type="KEGG" id="char:105889340"/>
<protein>
    <submittedName>
        <fullName evidence="4">Thioredoxin domain-containing protein 6</fullName>
    </submittedName>
</protein>
<dbReference type="InterPro" id="IPR034907">
    <property type="entry name" value="NDK-like_dom"/>
</dbReference>
<dbReference type="InterPro" id="IPR013766">
    <property type="entry name" value="Thioredoxin_domain"/>
</dbReference>
<dbReference type="Proteomes" id="UP000515152">
    <property type="component" value="Chromosome 17"/>
</dbReference>
<dbReference type="PANTHER" id="PTHR46135">
    <property type="entry name" value="NME/NM23 FAMILY MEMBER 8"/>
    <property type="match status" value="1"/>
</dbReference>
<dbReference type="Pfam" id="PF00085">
    <property type="entry name" value="Thioredoxin"/>
    <property type="match status" value="1"/>
</dbReference>
<dbReference type="PROSITE" id="PS51374">
    <property type="entry name" value="NDPK_LIKE"/>
    <property type="match status" value="3"/>
</dbReference>
<dbReference type="GeneID" id="105889340"/>
<comment type="similarity">
    <text evidence="1">Belongs to the NDK family.</text>
</comment>
<organism evidence="3 4">
    <name type="scientific">Clupea harengus</name>
    <name type="common">Atlantic herring</name>
    <dbReference type="NCBI Taxonomy" id="7950"/>
    <lineage>
        <taxon>Eukaryota</taxon>
        <taxon>Metazoa</taxon>
        <taxon>Chordata</taxon>
        <taxon>Craniata</taxon>
        <taxon>Vertebrata</taxon>
        <taxon>Euteleostomi</taxon>
        <taxon>Actinopterygii</taxon>
        <taxon>Neopterygii</taxon>
        <taxon>Teleostei</taxon>
        <taxon>Clupei</taxon>
        <taxon>Clupeiformes</taxon>
        <taxon>Clupeoidei</taxon>
        <taxon>Clupeidae</taxon>
        <taxon>Clupea</taxon>
    </lineage>
</organism>
<evidence type="ECO:0000256" key="1">
    <source>
        <dbReference type="PROSITE-ProRule" id="PRU00706"/>
    </source>
</evidence>
<keyword evidence="3" id="KW-1185">Reference proteome</keyword>
<gene>
    <name evidence="4" type="primary">LOC105889340</name>
</gene>
<dbReference type="Pfam" id="PF00334">
    <property type="entry name" value="NDK"/>
    <property type="match status" value="3"/>
</dbReference>
<evidence type="ECO:0000313" key="3">
    <source>
        <dbReference type="Proteomes" id="UP000515152"/>
    </source>
</evidence>
<comment type="caution">
    <text evidence="1">Lacks conserved residue(s) required for the propagation of feature annotation.</text>
</comment>
<dbReference type="AlphaFoldDB" id="A0A8M1KQ14"/>
<dbReference type="PROSITE" id="PS00194">
    <property type="entry name" value="THIOREDOXIN_1"/>
    <property type="match status" value="1"/>
</dbReference>
<feature type="domain" description="Nucleoside diphosphate kinase-like" evidence="2">
    <location>
        <begin position="169"/>
        <end position="301"/>
    </location>
</feature>
<dbReference type="OrthoDB" id="10263751at2759"/>
<dbReference type="SMART" id="SM00562">
    <property type="entry name" value="NDK"/>
    <property type="match status" value="3"/>
</dbReference>
<accession>A0A8M1KQ14</accession>
<evidence type="ECO:0000259" key="2">
    <source>
        <dbReference type="SMART" id="SM00562"/>
    </source>
</evidence>
<feature type="domain" description="Nucleoside diphosphate kinase-like" evidence="2">
    <location>
        <begin position="446"/>
        <end position="582"/>
    </location>
</feature>
<evidence type="ECO:0000313" key="4">
    <source>
        <dbReference type="RefSeq" id="XP_042566146.1"/>
    </source>
</evidence>
<feature type="domain" description="Nucleoside diphosphate kinase-like" evidence="2">
    <location>
        <begin position="311"/>
        <end position="445"/>
    </location>
</feature>
<proteinExistence type="inferred from homology"/>
<reference evidence="4" key="1">
    <citation type="submission" date="2025-08" db="UniProtKB">
        <authorList>
            <consortium name="RefSeq"/>
        </authorList>
    </citation>
    <scope>IDENTIFICATION</scope>
</reference>
<dbReference type="PANTHER" id="PTHR46135:SF5">
    <property type="entry name" value="THIOREDOXIN DOMAIN-CONTAINING PROTEIN 6 ISOFORM X1"/>
    <property type="match status" value="1"/>
</dbReference>
<dbReference type="InterPro" id="IPR051766">
    <property type="entry name" value="TXND_domain-containing"/>
</dbReference>
<dbReference type="RefSeq" id="XP_042566146.1">
    <property type="nucleotide sequence ID" value="XM_042710212.1"/>
</dbReference>
<dbReference type="CDD" id="cd04416">
    <property type="entry name" value="NDPk_TX"/>
    <property type="match status" value="2"/>
</dbReference>
<dbReference type="InterPro" id="IPR017937">
    <property type="entry name" value="Thioredoxin_CS"/>
</dbReference>
<name>A0A8M1KQ14_CLUHA</name>
<sequence>MSARKKDVQIQVEIANEDQWGEALSTPGLFVVDVYQEWCGPCKAVQNLFRKLRTEHGDEFIRFGVVEASCISEHKILKGKCQPAFLFYLEGKLVTVVKGVNGPLLQSAILGYIEKQKKKQELGSKYKMEVKEVFLNDYQEARPPKETIPDDSKDTDGNCPSSGLGSYHVVIIKPDAVAEGQVQTIKTKAVDAGYCVVAEEERVLNEKEIRDFYKDKADEPDFVEFMSSGPVHALILTKGENMDDESPDALTEMIDPVQVDLIRPKHRSEDGQEVILEVCGDSRELASRQLGFFFPSFDFSTGTMGKKDSRTQRTVALIRPSLVKEKKDEILQAIHDAGFQVAIQKEMTLSEEQAREFYKEHEGQDYLQSLINHMTSGPVLALALTREGAVQHWRNLLGPKILEEAKETCPESLRAQFAIDDVAINQLHGSSTMEEAQRDLERFFPVEHTLAIIKPNASQEHKDDIVNRIEAAGFSISQVKETQLTREMAENFYKQHSDKDFFNSLVDYMTQGPSVMMILSKENAISEWREMMGPVDPELAKEVNPNSLRAHFAKSILENAVHGSSNSEHAMDNIGFIFGDVSL</sequence>